<evidence type="ECO:0000313" key="2">
    <source>
        <dbReference type="Proteomes" id="UP001161388"/>
    </source>
</evidence>
<reference evidence="1" key="1">
    <citation type="journal article" date="2014" name="Int. J. Syst. Evol. Microbiol.">
        <title>Complete genome of a new Firmicutes species belonging to the dominant human colonic microbiota ('Ruminococcus bicirculans') reveals two chromosomes and a selective capacity to utilize plant glucans.</title>
        <authorList>
            <consortium name="NISC Comparative Sequencing Program"/>
            <person name="Wegmann U."/>
            <person name="Louis P."/>
            <person name="Goesmann A."/>
            <person name="Henrissat B."/>
            <person name="Duncan S.H."/>
            <person name="Flint H.J."/>
        </authorList>
    </citation>
    <scope>NUCLEOTIDE SEQUENCE</scope>
    <source>
        <strain evidence="1">NBRC 109915</strain>
    </source>
</reference>
<sequence>MLLEIAVTHHCDDAKIASGLDIVEIMIKTEDHIEQLKRGLDATSGSVQYHNAKTLVPIRQNCTAPCKASGLALLLFRNGKAWYSEVPLGADEYVTSDPQLVTYEVVDPKIGRGDRNWSTIKASLGDFIIRQAYDSGQNVRSCMICQHNGGCANDNDIYCIAKGRNMWMSSSATTCDAYFPPPTSDDARELLKF</sequence>
<dbReference type="EMBL" id="BSNL01000001">
    <property type="protein sequence ID" value="GLQ28065.1"/>
    <property type="molecule type" value="Genomic_DNA"/>
</dbReference>
<dbReference type="Proteomes" id="UP001161388">
    <property type="component" value="Unassembled WGS sequence"/>
</dbReference>
<comment type="caution">
    <text evidence="1">The sequence shown here is derived from an EMBL/GenBank/DDBJ whole genome shotgun (WGS) entry which is preliminary data.</text>
</comment>
<accession>A0ABQ5VLT4</accession>
<protein>
    <submittedName>
        <fullName evidence="1">Uncharacterized protein</fullName>
    </submittedName>
</protein>
<proteinExistence type="predicted"/>
<name>A0ABQ5VLT4_9RHOB</name>
<evidence type="ECO:0000313" key="1">
    <source>
        <dbReference type="EMBL" id="GLQ28065.1"/>
    </source>
</evidence>
<reference evidence="1" key="2">
    <citation type="submission" date="2023-01" db="EMBL/GenBank/DDBJ databases">
        <title>Draft genome sequence of Sulfitobacter pacificus strain NBRC 109915.</title>
        <authorList>
            <person name="Sun Q."/>
            <person name="Mori K."/>
        </authorList>
    </citation>
    <scope>NUCLEOTIDE SEQUENCE</scope>
    <source>
        <strain evidence="1">NBRC 109915</strain>
    </source>
</reference>
<organism evidence="1 2">
    <name type="scientific">Sulfitobacter pacificus</name>
    <dbReference type="NCBI Taxonomy" id="1499314"/>
    <lineage>
        <taxon>Bacteria</taxon>
        <taxon>Pseudomonadati</taxon>
        <taxon>Pseudomonadota</taxon>
        <taxon>Alphaproteobacteria</taxon>
        <taxon>Rhodobacterales</taxon>
        <taxon>Roseobacteraceae</taxon>
        <taxon>Sulfitobacter</taxon>
    </lineage>
</organism>
<gene>
    <name evidence="1" type="ORF">GCM10007927_28680</name>
</gene>
<keyword evidence="2" id="KW-1185">Reference proteome</keyword>